<dbReference type="Pfam" id="PF17921">
    <property type="entry name" value="Integrase_H2C2"/>
    <property type="match status" value="1"/>
</dbReference>
<dbReference type="InterPro" id="IPR043128">
    <property type="entry name" value="Rev_trsase/Diguanyl_cyclase"/>
</dbReference>
<dbReference type="Pfam" id="PF18701">
    <property type="entry name" value="DUF5641"/>
    <property type="match status" value="1"/>
</dbReference>
<dbReference type="InterPro" id="IPR041588">
    <property type="entry name" value="Integrase_H2C2"/>
</dbReference>
<evidence type="ECO:0000259" key="1">
    <source>
        <dbReference type="PROSITE" id="PS50994"/>
    </source>
</evidence>
<reference evidence="2 3" key="1">
    <citation type="submission" date="2023-09" db="EMBL/GenBank/DDBJ databases">
        <title>Nesidiocoris tenuis whole genome shotgun sequence.</title>
        <authorList>
            <person name="Shibata T."/>
            <person name="Shimoda M."/>
            <person name="Kobayashi T."/>
            <person name="Uehara T."/>
        </authorList>
    </citation>
    <scope>NUCLEOTIDE SEQUENCE [LARGE SCALE GENOMIC DNA]</scope>
    <source>
        <strain evidence="2 3">Japan</strain>
    </source>
</reference>
<dbReference type="PROSITE" id="PS50994">
    <property type="entry name" value="INTEGRASE"/>
    <property type="match status" value="1"/>
</dbReference>
<dbReference type="InterPro" id="IPR012337">
    <property type="entry name" value="RNaseH-like_sf"/>
</dbReference>
<dbReference type="Gene3D" id="3.30.70.270">
    <property type="match status" value="1"/>
</dbReference>
<evidence type="ECO:0000313" key="3">
    <source>
        <dbReference type="Proteomes" id="UP001307889"/>
    </source>
</evidence>
<name>A0ABN7AHY3_9HEMI</name>
<dbReference type="InterPro" id="IPR001584">
    <property type="entry name" value="Integrase_cat-core"/>
</dbReference>
<accession>A0ABN7AHY3</accession>
<dbReference type="SUPFAM" id="SSF53098">
    <property type="entry name" value="Ribonuclease H-like"/>
    <property type="match status" value="1"/>
</dbReference>
<gene>
    <name evidence="2" type="ORF">NTJ_04361</name>
</gene>
<dbReference type="EMBL" id="AP028911">
    <property type="protein sequence ID" value="BES91553.1"/>
    <property type="molecule type" value="Genomic_DNA"/>
</dbReference>
<feature type="domain" description="Integrase catalytic" evidence="1">
    <location>
        <begin position="918"/>
        <end position="1110"/>
    </location>
</feature>
<dbReference type="InterPro" id="IPR043502">
    <property type="entry name" value="DNA/RNA_pol_sf"/>
</dbReference>
<dbReference type="Pfam" id="PF05380">
    <property type="entry name" value="Peptidase_A17"/>
    <property type="match status" value="1"/>
</dbReference>
<dbReference type="PANTHER" id="PTHR47331">
    <property type="entry name" value="PHD-TYPE DOMAIN-CONTAINING PROTEIN"/>
    <property type="match status" value="1"/>
</dbReference>
<dbReference type="Proteomes" id="UP001307889">
    <property type="component" value="Chromosome 3"/>
</dbReference>
<dbReference type="InterPro" id="IPR036397">
    <property type="entry name" value="RNaseH_sf"/>
</dbReference>
<organism evidence="2 3">
    <name type="scientific">Nesidiocoris tenuis</name>
    <dbReference type="NCBI Taxonomy" id="355587"/>
    <lineage>
        <taxon>Eukaryota</taxon>
        <taxon>Metazoa</taxon>
        <taxon>Ecdysozoa</taxon>
        <taxon>Arthropoda</taxon>
        <taxon>Hexapoda</taxon>
        <taxon>Insecta</taxon>
        <taxon>Pterygota</taxon>
        <taxon>Neoptera</taxon>
        <taxon>Paraneoptera</taxon>
        <taxon>Hemiptera</taxon>
        <taxon>Heteroptera</taxon>
        <taxon>Panheteroptera</taxon>
        <taxon>Cimicomorpha</taxon>
        <taxon>Miridae</taxon>
        <taxon>Dicyphina</taxon>
        <taxon>Nesidiocoris</taxon>
    </lineage>
</organism>
<evidence type="ECO:0000313" key="2">
    <source>
        <dbReference type="EMBL" id="BES91553.1"/>
    </source>
</evidence>
<keyword evidence="3" id="KW-1185">Reference proteome</keyword>
<dbReference type="SUPFAM" id="SSF56672">
    <property type="entry name" value="DNA/RNA polymerases"/>
    <property type="match status" value="1"/>
</dbReference>
<dbReference type="PANTHER" id="PTHR47331:SF1">
    <property type="entry name" value="GAG-LIKE PROTEIN"/>
    <property type="match status" value="1"/>
</dbReference>
<protein>
    <submittedName>
        <fullName evidence="2">Pao retrotransposon peptidase</fullName>
    </submittedName>
</protein>
<dbReference type="Gene3D" id="1.10.340.70">
    <property type="match status" value="1"/>
</dbReference>
<sequence length="1216" mass="138514">MNYVPQDQEMIQHSLFGGVSTNVIKHNVFTLQLDNLDGNYSCNFQVLDQERICGPIAPIASGKWIDELSKLDVRLSDFGSSGPIEILIGADVAGKLFTGNHASLSSGLVAIETKLGWTLIGKMPSTSSKNETLAMTVTSMLTREAKLSDLWSLDVLGITDPVLKICQNEKDLAVQKQFLETVCVTDDNRFQVNLPWTANHPPLPSNRELALKRLKTTVRKLQNEGLYSAYQQVFDEWISDGVIEEVPMHEVNFSSHYLPHKAVLKPGSTTPVRPVFDASAKEGKNPSLNQCLEKGPNLLEKIPSVLAKFRLKRVGVVGDIKRAFLQIALNERDRNFLRFFWIDENEILKMYRHCRVVFGVTSSPFHLEATLKLHIEETLDKCKKGQTDWPTEHLEILATSFYVDNCTTSLDSDEQVSEFIEVASGVLKERKFELRNWEFTELGLDVTTPTKVLGLLWNRSTDTLTLNLESLLSLNIEKVTKKIILSAAHRLYDPIGVTCSVALVPKILLQQTWASGIGWDQEVNEETQSKFMKWMNGIKLLSNLNFPRWVSNCNTPGNHWTVHVFSDASQNAYAAAVFLRFEFEDSVHVQLLAAKARVAPTQKAGKKITIPRLELLGTSIAARLYHSVAKDFHLEHIRVVFWTDSTTVLAWITRDEPWDTFVYNRIKEIRNLTSKFEWRHVPGPDNPADLPSRGSSARKLLALRWWEGPSWLRDDPKTWPISEVSYDESEINAERKSTFVSSLVNVPTDKTWYYRYFSDFKKLVRFIGWIYRFKSNCQVQKTERTLGDLSATEYAAAERKVIFLIQDAAFAGVRDPRLSNLMPFIDCDSIIRLTTKISNRNDEIPFRYPAVLPSTDHPAVLRLVLDIHQENSHAGTQLMMSLLRQQFWILGGRRAIKKALKKCARCQRYSAKNFPSIPPPLPENRVRQARTFEVTGVDLAGPLYLKVDGGPNKNFWVCLFTCGIYRAVHLELVSSQSTDSFLLALRRFINRRGRPRTIYSDQGTNFVGANNDMKTLDWKKILEHTSVRKIEWCFNPPGSPWWGGWWERLIGIMKNLLRRVLGRSAVNQEEMTTLLSDCEAVINSRPLTYISQDAEDLTPLTPNMFLIDIEEVGSPDLDRIEASDLKSRVRYRQRLKMNLQNRFRSEYLGQLKLFVSQQKTKPPTLGAIVLIGSDDTKRIDWPLGRIVELVPGRDGRVRVVKETVFMLTLGVRKIVS</sequence>
<dbReference type="Gene3D" id="3.10.10.10">
    <property type="entry name" value="HIV Type 1 Reverse Transcriptase, subunit A, domain 1"/>
    <property type="match status" value="1"/>
</dbReference>
<dbReference type="Gene3D" id="3.30.420.10">
    <property type="entry name" value="Ribonuclease H-like superfamily/Ribonuclease H"/>
    <property type="match status" value="1"/>
</dbReference>
<proteinExistence type="predicted"/>
<dbReference type="InterPro" id="IPR008042">
    <property type="entry name" value="Retrotrans_Pao"/>
</dbReference>
<dbReference type="InterPro" id="IPR040676">
    <property type="entry name" value="DUF5641"/>
</dbReference>